<feature type="transmembrane region" description="Helical" evidence="1">
    <location>
        <begin position="242"/>
        <end position="264"/>
    </location>
</feature>
<proteinExistence type="predicted"/>
<reference evidence="2 3" key="1">
    <citation type="submission" date="2020-04" db="EMBL/GenBank/DDBJ databases">
        <title>Ralstonia insidiosa genome sequencing and assembly.</title>
        <authorList>
            <person name="Martins R.C.R."/>
            <person name="Perdigao-Neto L.V."/>
            <person name="Levin A.S.S."/>
            <person name="Costa S.F."/>
        </authorList>
    </citation>
    <scope>NUCLEOTIDE SEQUENCE [LARGE SCALE GENOMIC DNA]</scope>
    <source>
        <strain evidence="2 3">5047</strain>
    </source>
</reference>
<dbReference type="EMBL" id="JABBZM010000043">
    <property type="protein sequence ID" value="NMV41993.1"/>
    <property type="molecule type" value="Genomic_DNA"/>
</dbReference>
<feature type="transmembrane region" description="Helical" evidence="1">
    <location>
        <begin position="145"/>
        <end position="164"/>
    </location>
</feature>
<keyword evidence="1" id="KW-0472">Membrane</keyword>
<accession>A0A848P9V5</accession>
<name>A0A848P9V5_9RALS</name>
<evidence type="ECO:0000313" key="2">
    <source>
        <dbReference type="EMBL" id="NMV41993.1"/>
    </source>
</evidence>
<feature type="transmembrane region" description="Helical" evidence="1">
    <location>
        <begin position="21"/>
        <end position="37"/>
    </location>
</feature>
<feature type="transmembrane region" description="Helical" evidence="1">
    <location>
        <begin position="43"/>
        <end position="63"/>
    </location>
</feature>
<organism evidence="2 3">
    <name type="scientific">Ralstonia insidiosa</name>
    <dbReference type="NCBI Taxonomy" id="190721"/>
    <lineage>
        <taxon>Bacteria</taxon>
        <taxon>Pseudomonadati</taxon>
        <taxon>Pseudomonadota</taxon>
        <taxon>Betaproteobacteria</taxon>
        <taxon>Burkholderiales</taxon>
        <taxon>Burkholderiaceae</taxon>
        <taxon>Ralstonia</taxon>
    </lineage>
</organism>
<evidence type="ECO:0000313" key="3">
    <source>
        <dbReference type="Proteomes" id="UP000575469"/>
    </source>
</evidence>
<dbReference type="RefSeq" id="WP_169341960.1">
    <property type="nucleotide sequence ID" value="NZ_JABBZM010000043.1"/>
</dbReference>
<feature type="transmembrane region" description="Helical" evidence="1">
    <location>
        <begin position="201"/>
        <end position="222"/>
    </location>
</feature>
<protein>
    <submittedName>
        <fullName evidence="2">Uncharacterized protein</fullName>
    </submittedName>
</protein>
<evidence type="ECO:0000256" key="1">
    <source>
        <dbReference type="SAM" id="Phobius"/>
    </source>
</evidence>
<keyword evidence="1" id="KW-1133">Transmembrane helix</keyword>
<feature type="transmembrane region" description="Helical" evidence="1">
    <location>
        <begin position="90"/>
        <end position="107"/>
    </location>
</feature>
<dbReference type="AlphaFoldDB" id="A0A848P9V5"/>
<comment type="caution">
    <text evidence="2">The sequence shown here is derived from an EMBL/GenBank/DDBJ whole genome shotgun (WGS) entry which is preliminary data.</text>
</comment>
<sequence>MVRNIKITGDQKIELSNLIKTFWLVAFVLVVMVVFVPKQWRPIIGVTVKVFSILIVFRILYIFSPWRDNISRLWDKFSEVHATLAAEQKLYINVCLVASFYLLVLVLEGKPVAGTYAELLLLFSAYVVFYDILRWYRQLSEHLFGKALIALTFAAMSNLAYSFAGQVVAQVIHVVPTGFVRTTLFIAIMMIPVLMTLIGGVVFAGGIIMSSLIMIFSMFGNFDPRIKRWLFAGTLPDSSLKFPIPTRIFQVIFYSIIGYMLFLAGKSSADWYEKEIFYLTPRLIYHFDMYRGLECNKLGEGYKLAVLGDSKYLLGKLSKSGDVSFDPPVKCDSLPAR</sequence>
<feature type="transmembrane region" description="Helical" evidence="1">
    <location>
        <begin position="113"/>
        <end position="133"/>
    </location>
</feature>
<feature type="transmembrane region" description="Helical" evidence="1">
    <location>
        <begin position="170"/>
        <end position="194"/>
    </location>
</feature>
<keyword evidence="1" id="KW-0812">Transmembrane</keyword>
<gene>
    <name evidence="2" type="ORF">HGR00_29170</name>
</gene>
<dbReference type="Proteomes" id="UP000575469">
    <property type="component" value="Unassembled WGS sequence"/>
</dbReference>